<dbReference type="OrthoDB" id="5794147at2759"/>
<name>A0A2J7PE78_9NEOP</name>
<dbReference type="Pfam" id="PF00102">
    <property type="entry name" value="Y_phosphatase"/>
    <property type="match status" value="1"/>
</dbReference>
<dbReference type="GO" id="GO:0005886">
    <property type="term" value="C:plasma membrane"/>
    <property type="evidence" value="ECO:0007669"/>
    <property type="project" value="TreeGrafter"/>
</dbReference>
<dbReference type="Proteomes" id="UP000235965">
    <property type="component" value="Unassembled WGS sequence"/>
</dbReference>
<feature type="compositionally biased region" description="Basic residues" evidence="6">
    <location>
        <begin position="754"/>
        <end position="765"/>
    </location>
</feature>
<feature type="region of interest" description="Disordered" evidence="6">
    <location>
        <begin position="1043"/>
        <end position="1157"/>
    </location>
</feature>
<evidence type="ECO:0000256" key="2">
    <source>
        <dbReference type="ARBA" id="ARBA00022553"/>
    </source>
</evidence>
<dbReference type="InterPro" id="IPR003595">
    <property type="entry name" value="Tyr_Pase_cat"/>
</dbReference>
<dbReference type="InterPro" id="IPR000387">
    <property type="entry name" value="Tyr_Pase_dom"/>
</dbReference>
<evidence type="ECO:0000259" key="10">
    <source>
        <dbReference type="PROSITE" id="PS50056"/>
    </source>
</evidence>
<dbReference type="InterPro" id="IPR000242">
    <property type="entry name" value="PTP_cat"/>
</dbReference>
<feature type="compositionally biased region" description="Polar residues" evidence="6">
    <location>
        <begin position="391"/>
        <end position="407"/>
    </location>
</feature>
<evidence type="ECO:0000259" key="9">
    <source>
        <dbReference type="PROSITE" id="PS50055"/>
    </source>
</evidence>
<dbReference type="EMBL" id="NEVH01026108">
    <property type="protein sequence ID" value="PNF14640.1"/>
    <property type="molecule type" value="Genomic_DNA"/>
</dbReference>
<evidence type="ECO:0000313" key="11">
    <source>
        <dbReference type="EMBL" id="PNF14640.1"/>
    </source>
</evidence>
<feature type="region of interest" description="Disordered" evidence="6">
    <location>
        <begin position="697"/>
        <end position="721"/>
    </location>
</feature>
<dbReference type="GO" id="GO:0007165">
    <property type="term" value="P:signal transduction"/>
    <property type="evidence" value="ECO:0007669"/>
    <property type="project" value="TreeGrafter"/>
</dbReference>
<evidence type="ECO:0000256" key="8">
    <source>
        <dbReference type="SAM" id="SignalP"/>
    </source>
</evidence>
<reference evidence="11 12" key="1">
    <citation type="submission" date="2017-12" db="EMBL/GenBank/DDBJ databases">
        <title>Hemimetabolous genomes reveal molecular basis of termite eusociality.</title>
        <authorList>
            <person name="Harrison M.C."/>
            <person name="Jongepier E."/>
            <person name="Robertson H.M."/>
            <person name="Arning N."/>
            <person name="Bitard-Feildel T."/>
            <person name="Chao H."/>
            <person name="Childers C.P."/>
            <person name="Dinh H."/>
            <person name="Doddapaneni H."/>
            <person name="Dugan S."/>
            <person name="Gowin J."/>
            <person name="Greiner C."/>
            <person name="Han Y."/>
            <person name="Hu H."/>
            <person name="Hughes D.S.T."/>
            <person name="Huylmans A.-K."/>
            <person name="Kemena C."/>
            <person name="Kremer L.P.M."/>
            <person name="Lee S.L."/>
            <person name="Lopez-Ezquerra A."/>
            <person name="Mallet L."/>
            <person name="Monroy-Kuhn J.M."/>
            <person name="Moser A."/>
            <person name="Murali S.C."/>
            <person name="Muzny D.M."/>
            <person name="Otani S."/>
            <person name="Piulachs M.-D."/>
            <person name="Poelchau M."/>
            <person name="Qu J."/>
            <person name="Schaub F."/>
            <person name="Wada-Katsumata A."/>
            <person name="Worley K.C."/>
            <person name="Xie Q."/>
            <person name="Ylla G."/>
            <person name="Poulsen M."/>
            <person name="Gibbs R.A."/>
            <person name="Schal C."/>
            <person name="Richards S."/>
            <person name="Belles X."/>
            <person name="Korb J."/>
            <person name="Bornberg-Bauer E."/>
        </authorList>
    </citation>
    <scope>NUCLEOTIDE SEQUENCE [LARGE SCALE GENOMIC DNA]</scope>
    <source>
        <tissue evidence="11">Whole body</tissue>
    </source>
</reference>
<dbReference type="PROSITE" id="PS50055">
    <property type="entry name" value="TYR_PHOSPHATASE_PTP"/>
    <property type="match status" value="1"/>
</dbReference>
<evidence type="ECO:0000256" key="3">
    <source>
        <dbReference type="ARBA" id="ARBA00022801"/>
    </source>
</evidence>
<dbReference type="FunFam" id="3.90.190.10:FF:000098">
    <property type="entry name" value="Protein-tryrosine phosphatase"/>
    <property type="match status" value="1"/>
</dbReference>
<feature type="chain" id="PRO_5014337264" description="protein-tyrosine-phosphatase" evidence="8">
    <location>
        <begin position="31"/>
        <end position="1660"/>
    </location>
</feature>
<feature type="compositionally biased region" description="Low complexity" evidence="6">
    <location>
        <begin position="1109"/>
        <end position="1122"/>
    </location>
</feature>
<dbReference type="CDD" id="cd00047">
    <property type="entry name" value="PTPc"/>
    <property type="match status" value="1"/>
</dbReference>
<dbReference type="InterPro" id="IPR016130">
    <property type="entry name" value="Tyr_Pase_AS"/>
</dbReference>
<dbReference type="PANTHER" id="PTHR46198:SF4">
    <property type="entry name" value="PROTEIN-TYROSINE-PHOSPHATASE"/>
    <property type="match status" value="1"/>
</dbReference>
<keyword evidence="7" id="KW-1133">Transmembrane helix</keyword>
<feature type="region of interest" description="Disordered" evidence="6">
    <location>
        <begin position="658"/>
        <end position="682"/>
    </location>
</feature>
<feature type="domain" description="Tyrosine specific protein phosphatases" evidence="10">
    <location>
        <begin position="1564"/>
        <end position="1639"/>
    </location>
</feature>
<feature type="compositionally biased region" description="Polar residues" evidence="6">
    <location>
        <begin position="580"/>
        <end position="593"/>
    </location>
</feature>
<dbReference type="GO" id="GO:0030054">
    <property type="term" value="C:cell junction"/>
    <property type="evidence" value="ECO:0007669"/>
    <property type="project" value="TreeGrafter"/>
</dbReference>
<feature type="compositionally biased region" description="Polar residues" evidence="6">
    <location>
        <begin position="807"/>
        <end position="818"/>
    </location>
</feature>
<keyword evidence="4" id="KW-0904">Protein phosphatase</keyword>
<keyword evidence="8" id="KW-0732">Signal</keyword>
<dbReference type="InterPro" id="IPR029021">
    <property type="entry name" value="Prot-tyrosine_phosphatase-like"/>
</dbReference>
<organism evidence="11 12">
    <name type="scientific">Cryptotermes secundus</name>
    <dbReference type="NCBI Taxonomy" id="105785"/>
    <lineage>
        <taxon>Eukaryota</taxon>
        <taxon>Metazoa</taxon>
        <taxon>Ecdysozoa</taxon>
        <taxon>Arthropoda</taxon>
        <taxon>Hexapoda</taxon>
        <taxon>Insecta</taxon>
        <taxon>Pterygota</taxon>
        <taxon>Neoptera</taxon>
        <taxon>Polyneoptera</taxon>
        <taxon>Dictyoptera</taxon>
        <taxon>Blattodea</taxon>
        <taxon>Blattoidea</taxon>
        <taxon>Termitoidae</taxon>
        <taxon>Kalotermitidae</taxon>
        <taxon>Cryptotermitinae</taxon>
        <taxon>Cryptotermes</taxon>
    </lineage>
</organism>
<dbReference type="GO" id="GO:0019901">
    <property type="term" value="F:protein kinase binding"/>
    <property type="evidence" value="ECO:0007669"/>
    <property type="project" value="TreeGrafter"/>
</dbReference>
<feature type="signal peptide" evidence="8">
    <location>
        <begin position="1"/>
        <end position="30"/>
    </location>
</feature>
<feature type="compositionally biased region" description="Polar residues" evidence="6">
    <location>
        <begin position="666"/>
        <end position="679"/>
    </location>
</feature>
<feature type="compositionally biased region" description="Polar residues" evidence="6">
    <location>
        <begin position="1144"/>
        <end position="1157"/>
    </location>
</feature>
<feature type="compositionally biased region" description="Polar residues" evidence="6">
    <location>
        <begin position="1068"/>
        <end position="1078"/>
    </location>
</feature>
<feature type="compositionally biased region" description="Polar residues" evidence="6">
    <location>
        <begin position="342"/>
        <end position="367"/>
    </location>
</feature>
<dbReference type="PROSITE" id="PS00383">
    <property type="entry name" value="TYR_PHOSPHATASE_1"/>
    <property type="match status" value="1"/>
</dbReference>
<dbReference type="GO" id="GO:0005829">
    <property type="term" value="C:cytosol"/>
    <property type="evidence" value="ECO:0007669"/>
    <property type="project" value="TreeGrafter"/>
</dbReference>
<dbReference type="Gene3D" id="3.90.190.10">
    <property type="entry name" value="Protein tyrosine phosphatase superfamily"/>
    <property type="match status" value="1"/>
</dbReference>
<dbReference type="GO" id="GO:0048666">
    <property type="term" value="P:neuron development"/>
    <property type="evidence" value="ECO:0007669"/>
    <property type="project" value="UniProtKB-ARBA"/>
</dbReference>
<keyword evidence="7" id="KW-0812">Transmembrane</keyword>
<feature type="compositionally biased region" description="Polar residues" evidence="6">
    <location>
        <begin position="600"/>
        <end position="612"/>
    </location>
</feature>
<dbReference type="InterPro" id="IPR008356">
    <property type="entry name" value="Tyr_Pase_KIM-con"/>
</dbReference>
<feature type="compositionally biased region" description="Polar residues" evidence="6">
    <location>
        <begin position="453"/>
        <end position="486"/>
    </location>
</feature>
<dbReference type="STRING" id="105785.A0A2J7PE78"/>
<dbReference type="PRINTS" id="PR00700">
    <property type="entry name" value="PRTYPHPHTASE"/>
</dbReference>
<evidence type="ECO:0000256" key="5">
    <source>
        <dbReference type="PIRSR" id="PIRSR608356-50"/>
    </source>
</evidence>
<dbReference type="SUPFAM" id="SSF52799">
    <property type="entry name" value="(Phosphotyrosine protein) phosphatases II"/>
    <property type="match status" value="1"/>
</dbReference>
<evidence type="ECO:0000256" key="7">
    <source>
        <dbReference type="SAM" id="Phobius"/>
    </source>
</evidence>
<protein>
    <recommendedName>
        <fullName evidence="1">protein-tyrosine-phosphatase</fullName>
        <ecNumber evidence="1">3.1.3.48</ecNumber>
    </recommendedName>
</protein>
<feature type="active site" description="Phosphocysteine intermediate" evidence="5">
    <location>
        <position position="1589"/>
    </location>
</feature>
<feature type="region of interest" description="Disordered" evidence="6">
    <location>
        <begin position="971"/>
        <end position="1021"/>
    </location>
</feature>
<evidence type="ECO:0000256" key="4">
    <source>
        <dbReference type="ARBA" id="ARBA00022912"/>
    </source>
</evidence>
<keyword evidence="3" id="KW-0378">Hydrolase</keyword>
<feature type="compositionally biased region" description="Low complexity" evidence="6">
    <location>
        <begin position="376"/>
        <end position="389"/>
    </location>
</feature>
<keyword evidence="2" id="KW-0597">Phosphoprotein</keyword>
<feature type="compositionally biased region" description="Basic and acidic residues" evidence="6">
    <location>
        <begin position="997"/>
        <end position="1008"/>
    </location>
</feature>
<dbReference type="EC" id="3.1.3.48" evidence="1"/>
<dbReference type="GO" id="GO:0004725">
    <property type="term" value="F:protein tyrosine phosphatase activity"/>
    <property type="evidence" value="ECO:0007669"/>
    <property type="project" value="UniProtKB-EC"/>
</dbReference>
<gene>
    <name evidence="11" type="ORF">B7P43_G12011</name>
</gene>
<keyword evidence="7" id="KW-0472">Membrane</keyword>
<keyword evidence="12" id="KW-1185">Reference proteome</keyword>
<evidence type="ECO:0000256" key="1">
    <source>
        <dbReference type="ARBA" id="ARBA00013064"/>
    </source>
</evidence>
<accession>A0A2J7PE78</accession>
<dbReference type="PANTHER" id="PTHR46198">
    <property type="entry name" value="PROTEIN-TYROSINE-PHOSPHATASE"/>
    <property type="match status" value="1"/>
</dbReference>
<dbReference type="InParanoid" id="A0A2J7PE78"/>
<comment type="caution">
    <text evidence="11">The sequence shown here is derived from an EMBL/GenBank/DDBJ whole genome shotgun (WGS) entry which is preliminary data.</text>
</comment>
<feature type="domain" description="Tyrosine-protein phosphatase" evidence="9">
    <location>
        <begin position="1416"/>
        <end position="1648"/>
    </location>
</feature>
<dbReference type="PROSITE" id="PS50056">
    <property type="entry name" value="TYR_PHOSPHATASE_2"/>
    <property type="match status" value="1"/>
</dbReference>
<sequence>MRSGVPLPLGAAMAVLASLLLLHGCWEVGAEIGGRHIRRITAADLPSTNSTEATKVRLKKTQVKGGENCTKEGSCMNAMTAAPHSNPKGKTTSSFLADDVLQGRLHADVLSFLTTTGSPYGRGYDSYFDGDIFGERTVSIPKKLSFSDVYRSATERMNYDMPLTTPRISLFDDFYAKVTEGIRQNLEEMDEYRFRDVSRFYDDNVQEGHRTAAVTVLPPSTADPADKADEKVALEYLSKLSVVYNDSKMSNSVRRDIVVENGTHVDFERSRIHTELQPEINRTTFYISNDTHSTIIPAPTSVSMTDSRNGSQTFHNNAVVNHSRADELFLESLGHSEHSPHPNINISMNVIQNNNTGTPGNKDSTTSESKRDRSFSRSNGVRNNSSRENVTVISNKPMTLQISNGTKSELIDTERKNTTKTSRSGAVVKTDSKSKAAGPVSAERDTNRGSRMLVSSRSNYNSTNGLEHSSQTPLSGSSQNNFSSDNATRKPRTKYTLRRNGTNSSEEQVESSTVIAGMATRKAVPSVRARADEKVPSQTKESVRSRKNGTNPISGYGFTEVPIDRSTTGSSRGRAFTYQRPHTTASNTSSDSEAQGGKSDYSTVRPSTTSSSINAEMVRRRLTTLNRRLQSSTTSPVAFYPTNNSTTESNAIVRGLPVTVGRPPTIKNTSSNKTENNEGNDIVSFKNDAYKPVTRSRGSVRYGNQKNYTSEDIGNSSSVFSTPPTTAAWTLVSLSRTSTETQNLRQDNSTLDVHKRRWPPTRGRRPWSSEEQESTTTASDEESTSNLTSPKSTKLRPVTRVRGALSQKRTQQSSMQENRLSAIQVVAPITEQDLASTTEGEVLATSTSLPVTTESKDLTIKSGAWYKQTETLFQIISTNTEISTSSDVERGHISYKPYFIPSLQVTVDTSMTADDSVTTSTESFGSTTEMPELTSVKDSTTAEGFHAGTLSVEDDTLLSTVTADEPVVTSTTGRWFQETRESGVGLGNYQGTSHDISNIREESKEGDGNKQGGSNTDEKLLEGDTALSENEDGTLMEGHISEDVYSQGNVSGSNSDDESKDTGDGLQLDNSQSSQKLSAVSGEGENPYLLHNESPYYGDSGAVAHDYTPEATTAEATDTPATNGTGTSASVGEVETFAPPGGEQVTTWGSSPSANEWDADTTTLPSVYNVPFYLVLSINASWPVFCDHLAEFKQSVVTLLINNDRYIESYQVILPNAESTRCPSTEASPVSPIEVDMYLASEGNKFDHQLTLDFYTFWRESGLPEFPIDINTVQPAGQISDGAPEGADEGGGMIAAITISCIGAACLLLLAALWVVMRKRQQRFNYGQRCTPVSLDAYSLDSVSVCGSVRRKTGARNSKRSYGNAGFDDPSAPSHPMGFAGLANFSLNRESVEQEFARIPQVTANVDDMPEGADTKNRYANVIPLPETRVQLSPREGEPLSEYINANFVHGPKNASKYYIACQAPMASTVIDFWRMIWEQQSRVILMLTDLVENGVEKSADYLPPSEVLDCHRLFGDFQITLKKREVKDHYIISSLQLKNLETNSWREVIHLWYVSWPIQGVPEDASSLIAFLLEARPYMRSGPCVVHCSPGTGRTGTVIACDLCIRDFETTRIVNIPRCVARLRRDRAGAVQTRDQYAFIYQVINLYGTKLTGGALDSM</sequence>
<feature type="compositionally biased region" description="Polar residues" evidence="6">
    <location>
        <begin position="702"/>
        <end position="721"/>
    </location>
</feature>
<feature type="compositionally biased region" description="Polar residues" evidence="6">
    <location>
        <begin position="737"/>
        <end position="751"/>
    </location>
</feature>
<feature type="region of interest" description="Disordered" evidence="6">
    <location>
        <begin position="737"/>
        <end position="818"/>
    </location>
</feature>
<feature type="compositionally biased region" description="Polar residues" evidence="6">
    <location>
        <begin position="499"/>
        <end position="514"/>
    </location>
</feature>
<dbReference type="SMART" id="SM00404">
    <property type="entry name" value="PTPc_motif"/>
    <property type="match status" value="1"/>
</dbReference>
<proteinExistence type="predicted"/>
<feature type="region of interest" description="Disordered" evidence="6">
    <location>
        <begin position="334"/>
        <end position="612"/>
    </location>
</feature>
<feature type="compositionally biased region" description="Polar residues" evidence="6">
    <location>
        <begin position="1044"/>
        <end position="1054"/>
    </location>
</feature>
<feature type="transmembrane region" description="Helical" evidence="7">
    <location>
        <begin position="1293"/>
        <end position="1316"/>
    </location>
</feature>
<evidence type="ECO:0000256" key="6">
    <source>
        <dbReference type="SAM" id="MobiDB-lite"/>
    </source>
</evidence>
<dbReference type="SMART" id="SM00194">
    <property type="entry name" value="PTPc"/>
    <property type="match status" value="1"/>
</dbReference>
<evidence type="ECO:0000313" key="12">
    <source>
        <dbReference type="Proteomes" id="UP000235965"/>
    </source>
</evidence>